<comment type="similarity">
    <text evidence="2">Belongs to the metallo-beta-lactamase superfamily.</text>
</comment>
<evidence type="ECO:0000256" key="3">
    <source>
        <dbReference type="ARBA" id="ARBA00022723"/>
    </source>
</evidence>
<dbReference type="GO" id="GO:0046872">
    <property type="term" value="F:metal ion binding"/>
    <property type="evidence" value="ECO:0007669"/>
    <property type="project" value="UniProtKB-KW"/>
</dbReference>
<reference evidence="7" key="1">
    <citation type="submission" date="2018-12" db="EMBL/GenBank/DDBJ databases">
        <title>Novel natural products biosynthetic potential of the class Ktedonobacteria.</title>
        <authorList>
            <person name="Zheng Y."/>
            <person name="Saitou A."/>
            <person name="Wang C.M."/>
            <person name="Toyoda A."/>
            <person name="Minakuchi Y."/>
            <person name="Sekiguchi Y."/>
            <person name="Ueda K."/>
            <person name="Takano H."/>
            <person name="Sakai Y."/>
            <person name="Yokota A."/>
            <person name="Yabe S."/>
        </authorList>
    </citation>
    <scope>NUCLEOTIDE SEQUENCE</scope>
    <source>
        <strain evidence="7">COM3</strain>
    </source>
</reference>
<dbReference type="Pfam" id="PF00753">
    <property type="entry name" value="Lactamase_B"/>
    <property type="match status" value="1"/>
</dbReference>
<proteinExistence type="inferred from homology"/>
<keyword evidence="5" id="KW-0862">Zinc</keyword>
<dbReference type="InterPro" id="IPR001279">
    <property type="entry name" value="Metallo-B-lactamas"/>
</dbReference>
<dbReference type="Gene3D" id="3.60.15.10">
    <property type="entry name" value="Ribonuclease Z/Hydroxyacylglutathione hydrolase-like"/>
    <property type="match status" value="1"/>
</dbReference>
<dbReference type="CDD" id="cd07730">
    <property type="entry name" value="metallo-hydrolase-like_MBL-fold"/>
    <property type="match status" value="1"/>
</dbReference>
<protein>
    <submittedName>
        <fullName evidence="7">MBL fold metallo-hydrolase</fullName>
    </submittedName>
</protein>
<evidence type="ECO:0000256" key="4">
    <source>
        <dbReference type="ARBA" id="ARBA00022801"/>
    </source>
</evidence>
<feature type="domain" description="Metallo-beta-lactamase" evidence="6">
    <location>
        <begin position="68"/>
        <end position="287"/>
    </location>
</feature>
<evidence type="ECO:0000256" key="2">
    <source>
        <dbReference type="ARBA" id="ARBA00007749"/>
    </source>
</evidence>
<keyword evidence="4 7" id="KW-0378">Hydrolase</keyword>
<dbReference type="InterPro" id="IPR051013">
    <property type="entry name" value="MBL_superfamily_lactonases"/>
</dbReference>
<gene>
    <name evidence="7" type="ORF">KTC_37210</name>
</gene>
<dbReference type="EMBL" id="AP019376">
    <property type="protein sequence ID" value="BBH88970.1"/>
    <property type="molecule type" value="Genomic_DNA"/>
</dbReference>
<dbReference type="GO" id="GO:0016787">
    <property type="term" value="F:hydrolase activity"/>
    <property type="evidence" value="ECO:0007669"/>
    <property type="project" value="UniProtKB-KW"/>
</dbReference>
<dbReference type="AlphaFoldDB" id="A0A455SMT3"/>
<organism evidence="7">
    <name type="scientific">Thermosporothrix sp. COM3</name>
    <dbReference type="NCBI Taxonomy" id="2490863"/>
    <lineage>
        <taxon>Bacteria</taxon>
        <taxon>Bacillati</taxon>
        <taxon>Chloroflexota</taxon>
        <taxon>Ktedonobacteria</taxon>
        <taxon>Ktedonobacterales</taxon>
        <taxon>Thermosporotrichaceae</taxon>
        <taxon>Thermosporothrix</taxon>
    </lineage>
</organism>
<dbReference type="InterPro" id="IPR036866">
    <property type="entry name" value="RibonucZ/Hydroxyglut_hydro"/>
</dbReference>
<dbReference type="PANTHER" id="PTHR42978:SF2">
    <property type="entry name" value="102 KBASES UNSTABLE REGION: FROM 1 TO 119443"/>
    <property type="match status" value="1"/>
</dbReference>
<name>A0A455SMT3_9CHLR</name>
<comment type="cofactor">
    <cofactor evidence="1">
        <name>Zn(2+)</name>
        <dbReference type="ChEBI" id="CHEBI:29105"/>
    </cofactor>
</comment>
<accession>A0A455SMT3</accession>
<evidence type="ECO:0000256" key="5">
    <source>
        <dbReference type="ARBA" id="ARBA00022833"/>
    </source>
</evidence>
<evidence type="ECO:0000313" key="7">
    <source>
        <dbReference type="EMBL" id="BBH88970.1"/>
    </source>
</evidence>
<dbReference type="PANTHER" id="PTHR42978">
    <property type="entry name" value="QUORUM-QUENCHING LACTONASE YTNP-RELATED-RELATED"/>
    <property type="match status" value="1"/>
</dbReference>
<sequence>MGVVGAGVIVKSFIPPTIELEGAESAPENWQRHNLPEIDISFLRCGSTQVPEWLLQQGVLSWRPRTIAHSAVLIRHPRATFLYDTGLCEAISIRFIAEQSPFFRRTLGRLTQEKSLSELLGGISLDFALLSHLHWDHVGGVPDIPGVPLRVSRIEYESLLQSRDNEKKELTLRLMQNNPVEVFDLEPGDIAGFSAAQDLFGDGSLLLISLPGHTPGNTGLLIQRSNGSPLFLVGDAGHIVENILGPTPLHPLFGSMVTTDKEQALDTLKRLYLFANAHPEIPLICMHDAQMQEKFMSSELARKERAV</sequence>
<evidence type="ECO:0000256" key="1">
    <source>
        <dbReference type="ARBA" id="ARBA00001947"/>
    </source>
</evidence>
<dbReference type="SUPFAM" id="SSF56281">
    <property type="entry name" value="Metallo-hydrolase/oxidoreductase"/>
    <property type="match status" value="1"/>
</dbReference>
<keyword evidence="3" id="KW-0479">Metal-binding</keyword>
<dbReference type="SMART" id="SM00849">
    <property type="entry name" value="Lactamase_B"/>
    <property type="match status" value="1"/>
</dbReference>
<evidence type="ECO:0000259" key="6">
    <source>
        <dbReference type="SMART" id="SM00849"/>
    </source>
</evidence>